<feature type="transmembrane region" description="Helical" evidence="1">
    <location>
        <begin position="82"/>
        <end position="102"/>
    </location>
</feature>
<feature type="transmembrane region" description="Helical" evidence="1">
    <location>
        <begin position="262"/>
        <end position="281"/>
    </location>
</feature>
<accession>A0A0E3V6T6</accession>
<dbReference type="OrthoDB" id="660047at2"/>
<feature type="transmembrane region" description="Helical" evidence="1">
    <location>
        <begin position="161"/>
        <end position="180"/>
    </location>
</feature>
<dbReference type="PATRIC" id="fig|1379870.5.peg.1686"/>
<protein>
    <recommendedName>
        <fullName evidence="4">DUF2157 domain-containing protein</fullName>
    </recommendedName>
</protein>
<feature type="transmembrane region" description="Helical" evidence="1">
    <location>
        <begin position="186"/>
        <end position="206"/>
    </location>
</feature>
<feature type="transmembrane region" description="Helical" evidence="1">
    <location>
        <begin position="318"/>
        <end position="338"/>
    </location>
</feature>
<reference evidence="2 3" key="1">
    <citation type="journal article" date="2014" name="Curr. Microbiol.">
        <title>Spirosoma radiotolerans sp. nov., a gamma-radiation-resistant bacterium isolated from gamma ray-irradiated soil.</title>
        <authorList>
            <person name="Lee J.J."/>
            <person name="Srinivasan S."/>
            <person name="Lim S."/>
            <person name="Joe M."/>
            <person name="Im S."/>
            <person name="Bae S.I."/>
            <person name="Park K.R."/>
            <person name="Han J.H."/>
            <person name="Park S.H."/>
            <person name="Joo B.M."/>
            <person name="Park S.J."/>
            <person name="Kim M.K."/>
        </authorList>
    </citation>
    <scope>NUCLEOTIDE SEQUENCE [LARGE SCALE GENOMIC DNA]</scope>
    <source>
        <strain evidence="2 3">DG5A</strain>
    </source>
</reference>
<dbReference type="AlphaFoldDB" id="A0A0E3V6T6"/>
<keyword evidence="1" id="KW-0472">Membrane</keyword>
<dbReference type="RefSeq" id="WP_046376422.1">
    <property type="nucleotide sequence ID" value="NZ_CP010429.1"/>
</dbReference>
<feature type="transmembrane region" description="Helical" evidence="1">
    <location>
        <begin position="293"/>
        <end position="312"/>
    </location>
</feature>
<feature type="transmembrane region" description="Helical" evidence="1">
    <location>
        <begin position="114"/>
        <end position="132"/>
    </location>
</feature>
<name>A0A0E3V6T6_9BACT</name>
<proteinExistence type="predicted"/>
<keyword evidence="1" id="KW-0812">Transmembrane</keyword>
<keyword evidence="3" id="KW-1185">Reference proteome</keyword>
<evidence type="ECO:0000256" key="1">
    <source>
        <dbReference type="SAM" id="Phobius"/>
    </source>
</evidence>
<gene>
    <name evidence="2" type="ORF">SD10_07770</name>
</gene>
<dbReference type="EMBL" id="CP010429">
    <property type="protein sequence ID" value="AKD54821.1"/>
    <property type="molecule type" value="Genomic_DNA"/>
</dbReference>
<evidence type="ECO:0000313" key="3">
    <source>
        <dbReference type="Proteomes" id="UP000033054"/>
    </source>
</evidence>
<organism evidence="2 3">
    <name type="scientific">Spirosoma radiotolerans</name>
    <dbReference type="NCBI Taxonomy" id="1379870"/>
    <lineage>
        <taxon>Bacteria</taxon>
        <taxon>Pseudomonadati</taxon>
        <taxon>Bacteroidota</taxon>
        <taxon>Cytophagia</taxon>
        <taxon>Cytophagales</taxon>
        <taxon>Cytophagaceae</taxon>
        <taxon>Spirosoma</taxon>
    </lineage>
</organism>
<dbReference type="KEGG" id="srd:SD10_07770"/>
<sequence length="396" mass="43752">MRAYNEQWIYNREILAQTERWHRQGLVSDEQINAARKAYPVEFRQTNGFIEIGLFLFTTVAILACYLLPASIFSTMLDNPKAYGIFNIAFGIGIGIIGGFLINSRLLYRNGIDNAFVVTLTGFLAFGFNQFLPNGLSLATHCLFTLPLLLLVLWYYGDTLIAFFTLATFYTAIFNSLLKVSWGKDALPFVMMAVSLTIYIVVRQFINRDIKQVYYADPLNLAQWLSLIVLAASGNYFVVRELNGLLLEAGPGITNPVEAPEIGLRGLFWVLTFLIPAIYLWQGLTKRNRMLTILGALGLIAAFMTFHEYMGFVPLNVALTLGGLALIAIAVFGIRYLASPKHGFTDAPDDDSPNELFLNAASMAAVQATSSIPHAPKDNLRYGGGDFGGAGSEGKY</sequence>
<evidence type="ECO:0008006" key="4">
    <source>
        <dbReference type="Google" id="ProtNLM"/>
    </source>
</evidence>
<feature type="transmembrane region" description="Helical" evidence="1">
    <location>
        <begin position="54"/>
        <end position="76"/>
    </location>
</feature>
<evidence type="ECO:0000313" key="2">
    <source>
        <dbReference type="EMBL" id="AKD54821.1"/>
    </source>
</evidence>
<dbReference type="STRING" id="1379870.SD10_07770"/>
<dbReference type="HOGENOM" id="CLU_707312_0_0_10"/>
<dbReference type="Proteomes" id="UP000033054">
    <property type="component" value="Chromosome"/>
</dbReference>
<keyword evidence="1" id="KW-1133">Transmembrane helix</keyword>